<dbReference type="PRINTS" id="PR00469">
    <property type="entry name" value="PNDRDTASEII"/>
</dbReference>
<evidence type="ECO:0000259" key="2">
    <source>
        <dbReference type="Pfam" id="PF07992"/>
    </source>
</evidence>
<dbReference type="RefSeq" id="WP_049741270.1">
    <property type="nucleotide sequence ID" value="NZ_BJON01000022.1"/>
</dbReference>
<reference evidence="4" key="2">
    <citation type="submission" date="2015-07" db="EMBL/GenBank/DDBJ databases">
        <title>MeaNS - Measles Nucleotide Surveillance Program.</title>
        <authorList>
            <person name="Tran T."/>
            <person name="Druce J."/>
        </authorList>
    </citation>
    <scope>NUCLEOTIDE SEQUENCE</scope>
    <source>
        <strain evidence="4">DSM 9887</strain>
    </source>
</reference>
<dbReference type="InterPro" id="IPR051691">
    <property type="entry name" value="Metab_Enz_Cyan_OpOx_G3PDH"/>
</dbReference>
<reference evidence="5" key="1">
    <citation type="submission" date="2015-07" db="EMBL/GenBank/DDBJ databases">
        <title>Genome sequencing project for genomic taxonomy and phylogenomics of Bacillus-like bacteria.</title>
        <authorList>
            <person name="Liu B."/>
            <person name="Wang J."/>
            <person name="Zhu Y."/>
            <person name="Liu G."/>
            <person name="Chen Q."/>
            <person name="Chen Z."/>
            <person name="Lan J."/>
            <person name="Che J."/>
            <person name="Ge C."/>
            <person name="Shi H."/>
            <person name="Pan Z."/>
            <person name="Liu X."/>
        </authorList>
    </citation>
    <scope>NUCLEOTIDE SEQUENCE [LARGE SCALE GENOMIC DNA]</scope>
    <source>
        <strain evidence="5">DSM 9887</strain>
    </source>
</reference>
<evidence type="ECO:0000313" key="3">
    <source>
        <dbReference type="EMBL" id="GED71586.1"/>
    </source>
</evidence>
<feature type="domain" description="FAD/NAD(P)-binding" evidence="2">
    <location>
        <begin position="3"/>
        <end position="342"/>
    </location>
</feature>
<protein>
    <submittedName>
        <fullName evidence="4">Sarcosine oxidase subunit alpha</fullName>
    </submittedName>
</protein>
<dbReference type="PATRIC" id="fig|54915.3.peg.4255"/>
<keyword evidence="6" id="KW-1185">Reference proteome</keyword>
<keyword evidence="1" id="KW-0560">Oxidoreductase</keyword>
<dbReference type="EMBL" id="LGIQ01000011">
    <property type="protein sequence ID" value="KNB69269.1"/>
    <property type="molecule type" value="Genomic_DNA"/>
</dbReference>
<accession>A0A0K9YKR5</accession>
<reference evidence="3 6" key="3">
    <citation type="submission" date="2019-06" db="EMBL/GenBank/DDBJ databases">
        <title>Whole genome shotgun sequence of Brevibacillus reuszeri NBRC 15719.</title>
        <authorList>
            <person name="Hosoyama A."/>
            <person name="Uohara A."/>
            <person name="Ohji S."/>
            <person name="Ichikawa N."/>
        </authorList>
    </citation>
    <scope>NUCLEOTIDE SEQUENCE [LARGE SCALE GENOMIC DNA]</scope>
    <source>
        <strain evidence="3 6">NBRC 15719</strain>
    </source>
</reference>
<dbReference type="Proteomes" id="UP000036834">
    <property type="component" value="Unassembled WGS sequence"/>
</dbReference>
<dbReference type="Gene3D" id="3.50.50.60">
    <property type="entry name" value="FAD/NAD(P)-binding domain"/>
    <property type="match status" value="3"/>
</dbReference>
<dbReference type="GO" id="GO:0016491">
    <property type="term" value="F:oxidoreductase activity"/>
    <property type="evidence" value="ECO:0007669"/>
    <property type="project" value="UniProtKB-KW"/>
</dbReference>
<sequence length="419" mass="44968">MIDVLIVGAGPAGLSAGIACAHHGLKVKIVDEFTRPGGRLLGQLHEEPNGTWWNGLEEAKCLHEQARRLDVEMECGVSVYDVKKTNQGWRVDTSHFSIEVAKLLLATGAAETAVPIPGWTLPGVMSIGAAQVMTNVQRVRVGARGVVVGVNVLSVAITRELQLAGIQVERMVLPARNVVNKETGNPLKVMQSILRVAHLAPSAIIRLGSKCLKSEALQKLALRFFPSSGISMWGVPIQLKTVALEIIGDKQVEGVKLVKVTPTGEPIPGTETVVPADFVCIAGGLYPLVELAAVAGCPFVFLPQLGGHVPLHNERMQTSLAGLYVAGNITGIESAKVAIAQGTVAGLSIADDLDKLQDKSLLCAAIEQVEIVRQNASIQFQTDIKQGRQSLHRMYEQHLSRFREEAKRPSSNILETNVL</sequence>
<evidence type="ECO:0000313" key="4">
    <source>
        <dbReference type="EMBL" id="KNB69269.1"/>
    </source>
</evidence>
<dbReference type="AlphaFoldDB" id="A0A0K9YKR5"/>
<evidence type="ECO:0000313" key="6">
    <source>
        <dbReference type="Proteomes" id="UP000319578"/>
    </source>
</evidence>
<dbReference type="Pfam" id="PF07992">
    <property type="entry name" value="Pyr_redox_2"/>
    <property type="match status" value="1"/>
</dbReference>
<dbReference type="PANTHER" id="PTHR42949">
    <property type="entry name" value="ANAEROBIC GLYCEROL-3-PHOSPHATE DEHYDROGENASE SUBUNIT B"/>
    <property type="match status" value="1"/>
</dbReference>
<dbReference type="InterPro" id="IPR023753">
    <property type="entry name" value="FAD/NAD-binding_dom"/>
</dbReference>
<dbReference type="Proteomes" id="UP000319578">
    <property type="component" value="Unassembled WGS sequence"/>
</dbReference>
<dbReference type="InterPro" id="IPR036188">
    <property type="entry name" value="FAD/NAD-bd_sf"/>
</dbReference>
<dbReference type="STRING" id="54915.ADS79_25510"/>
<dbReference type="EMBL" id="BJON01000022">
    <property type="protein sequence ID" value="GED71586.1"/>
    <property type="molecule type" value="Genomic_DNA"/>
</dbReference>
<dbReference type="SUPFAM" id="SSF51905">
    <property type="entry name" value="FAD/NAD(P)-binding domain"/>
    <property type="match status" value="1"/>
</dbReference>
<evidence type="ECO:0000256" key="1">
    <source>
        <dbReference type="ARBA" id="ARBA00023002"/>
    </source>
</evidence>
<organism evidence="4 5">
    <name type="scientific">Brevibacillus reuszeri</name>
    <dbReference type="NCBI Taxonomy" id="54915"/>
    <lineage>
        <taxon>Bacteria</taxon>
        <taxon>Bacillati</taxon>
        <taxon>Bacillota</taxon>
        <taxon>Bacilli</taxon>
        <taxon>Bacillales</taxon>
        <taxon>Paenibacillaceae</taxon>
        <taxon>Brevibacillus</taxon>
    </lineage>
</organism>
<gene>
    <name evidence="4" type="ORF">ADS79_25510</name>
    <name evidence="3" type="ORF">BRE01_52880</name>
</gene>
<evidence type="ECO:0000313" key="5">
    <source>
        <dbReference type="Proteomes" id="UP000036834"/>
    </source>
</evidence>
<dbReference type="PRINTS" id="PR00368">
    <property type="entry name" value="FADPNR"/>
</dbReference>
<dbReference type="OrthoDB" id="9776839at2"/>
<dbReference type="PANTHER" id="PTHR42949:SF3">
    <property type="entry name" value="ANAEROBIC GLYCEROL-3-PHOSPHATE DEHYDROGENASE SUBUNIT B"/>
    <property type="match status" value="1"/>
</dbReference>
<comment type="caution">
    <text evidence="4">The sequence shown here is derived from an EMBL/GenBank/DDBJ whole genome shotgun (WGS) entry which is preliminary data.</text>
</comment>
<proteinExistence type="predicted"/>
<name>A0A0K9YKR5_9BACL</name>